<organism evidence="2 3">
    <name type="scientific">Actinomadura spongiicola</name>
    <dbReference type="NCBI Taxonomy" id="2303421"/>
    <lineage>
        <taxon>Bacteria</taxon>
        <taxon>Bacillati</taxon>
        <taxon>Actinomycetota</taxon>
        <taxon>Actinomycetes</taxon>
        <taxon>Streptosporangiales</taxon>
        <taxon>Thermomonosporaceae</taxon>
        <taxon>Actinomadura</taxon>
    </lineage>
</organism>
<dbReference type="PANTHER" id="PTHR37171:SF1">
    <property type="entry name" value="SERINE_THREONINE-PROTEIN KINASE YRZF-RELATED"/>
    <property type="match status" value="1"/>
</dbReference>
<dbReference type="PROSITE" id="PS50011">
    <property type="entry name" value="PROTEIN_KINASE_DOM"/>
    <property type="match status" value="1"/>
</dbReference>
<accession>A0A372GJM5</accession>
<dbReference type="InterPro" id="IPR000719">
    <property type="entry name" value="Prot_kinase_dom"/>
</dbReference>
<dbReference type="SUPFAM" id="SSF56112">
    <property type="entry name" value="Protein kinase-like (PK-like)"/>
    <property type="match status" value="1"/>
</dbReference>
<reference evidence="2 3" key="1">
    <citation type="submission" date="2018-08" db="EMBL/GenBank/DDBJ databases">
        <title>Actinomadura spongicola sp. nov., isolated from marine sponge Leucetta chagosensis.</title>
        <authorList>
            <person name="Li L."/>
            <person name="Lin H.W."/>
        </authorList>
    </citation>
    <scope>NUCLEOTIDE SEQUENCE [LARGE SCALE GENOMIC DNA]</scope>
    <source>
        <strain evidence="2 3">LHW52907</strain>
    </source>
</reference>
<dbReference type="GO" id="GO:0004672">
    <property type="term" value="F:protein kinase activity"/>
    <property type="evidence" value="ECO:0007669"/>
    <property type="project" value="InterPro"/>
</dbReference>
<dbReference type="PANTHER" id="PTHR37171">
    <property type="entry name" value="SERINE/THREONINE-PROTEIN KINASE YRZF-RELATED"/>
    <property type="match status" value="1"/>
</dbReference>
<dbReference type="EMBL" id="QVNQ01000003">
    <property type="protein sequence ID" value="RFS85557.1"/>
    <property type="molecule type" value="Genomic_DNA"/>
</dbReference>
<evidence type="ECO:0000313" key="3">
    <source>
        <dbReference type="Proteomes" id="UP000262882"/>
    </source>
</evidence>
<gene>
    <name evidence="2" type="ORF">D0T12_11075</name>
</gene>
<evidence type="ECO:0000259" key="1">
    <source>
        <dbReference type="PROSITE" id="PS50011"/>
    </source>
</evidence>
<protein>
    <recommendedName>
        <fullName evidence="1">Protein kinase domain-containing protein</fullName>
    </recommendedName>
</protein>
<name>A0A372GJM5_9ACTN</name>
<dbReference type="Gene3D" id="1.10.510.10">
    <property type="entry name" value="Transferase(Phosphotransferase) domain 1"/>
    <property type="match status" value="1"/>
</dbReference>
<dbReference type="GO" id="GO:0005524">
    <property type="term" value="F:ATP binding"/>
    <property type="evidence" value="ECO:0007669"/>
    <property type="project" value="InterPro"/>
</dbReference>
<proteinExistence type="predicted"/>
<feature type="domain" description="Protein kinase" evidence="1">
    <location>
        <begin position="25"/>
        <end position="287"/>
    </location>
</feature>
<dbReference type="InterPro" id="IPR011009">
    <property type="entry name" value="Kinase-like_dom_sf"/>
</dbReference>
<comment type="caution">
    <text evidence="2">The sequence shown here is derived from an EMBL/GenBank/DDBJ whole genome shotgun (WGS) entry which is preliminary data.</text>
</comment>
<evidence type="ECO:0000313" key="2">
    <source>
        <dbReference type="EMBL" id="RFS85557.1"/>
    </source>
</evidence>
<keyword evidence="3" id="KW-1185">Reference proteome</keyword>
<sequence>MGAFRFRARSAVTTMSEAPAAFGGYHVDRLVGSGMQGETYLAVDPAGRRVVVKAIHAGSGRKARSALDTEVVALQSVHPAFTPRFITYDACADRPFYVMEYIEGKTVDDVLAEEGQLSEVETERLAVRLTAVLAAMHGVGTAHGDFRGQNLIIGEDGGVYVVDFGRAVLRSESRRGFRKRRRSDLRQLGELIVRARNGRAPFGEDSSLAIERYNEGRADVGALTGRTRSVALGLLRKRRCWRGSMSARRAHRILVRGRRARWRVWSGMYALPAVAVSLIQNVAPLLS</sequence>
<dbReference type="InterPro" id="IPR052396">
    <property type="entry name" value="Meiotic_Drive_Suppr_Kinase"/>
</dbReference>
<dbReference type="AlphaFoldDB" id="A0A372GJM5"/>
<dbReference type="Pfam" id="PF00069">
    <property type="entry name" value="Pkinase"/>
    <property type="match status" value="1"/>
</dbReference>
<dbReference type="Proteomes" id="UP000262882">
    <property type="component" value="Unassembled WGS sequence"/>
</dbReference>
<dbReference type="SMART" id="SM00220">
    <property type="entry name" value="S_TKc"/>
    <property type="match status" value="1"/>
</dbReference>